<dbReference type="EMBL" id="JBEDNP010000011">
    <property type="protein sequence ID" value="MEQ3540961.1"/>
    <property type="molecule type" value="Genomic_DNA"/>
</dbReference>
<evidence type="ECO:0000313" key="3">
    <source>
        <dbReference type="Proteomes" id="UP001464923"/>
    </source>
</evidence>
<dbReference type="Pfam" id="PF13338">
    <property type="entry name" value="AbiEi_4"/>
    <property type="match status" value="1"/>
</dbReference>
<name>A0ABV1JZ55_9PSEU</name>
<dbReference type="RefSeq" id="WP_345640756.1">
    <property type="nucleotide sequence ID" value="NZ_BAABLY010000004.1"/>
</dbReference>
<dbReference type="Proteomes" id="UP001464923">
    <property type="component" value="Unassembled WGS sequence"/>
</dbReference>
<evidence type="ECO:0000313" key="2">
    <source>
        <dbReference type="EMBL" id="MEQ3540961.1"/>
    </source>
</evidence>
<dbReference type="InterPro" id="IPR025159">
    <property type="entry name" value="AbiEi_N"/>
</dbReference>
<keyword evidence="3" id="KW-1185">Reference proteome</keyword>
<organism evidence="2 3">
    <name type="scientific">Pseudonocardia tropica</name>
    <dbReference type="NCBI Taxonomy" id="681289"/>
    <lineage>
        <taxon>Bacteria</taxon>
        <taxon>Bacillati</taxon>
        <taxon>Actinomycetota</taxon>
        <taxon>Actinomycetes</taxon>
        <taxon>Pseudonocardiales</taxon>
        <taxon>Pseudonocardiaceae</taxon>
        <taxon>Pseudonocardia</taxon>
    </lineage>
</organism>
<sequence>MDLLPGTTPVRRSELIAAGMSEAEIRQALGAGAIVRVCRGMYRGAVPPGAVTGPGGRWEELVAAHERAVRGVLRRLDSPAVVSHVSAAVVHGAETWDVPLDRVHVTRSVPTGARRGHDLVLHALPLDPAETIRVRGLPVTSPARTVVDVARTVPFGQAVVVADALARRHGLGTAELLGAARPDRRRRGTAAAVRVARFADGRAASPGESRSRVLFHTAGIPAPDLQREVRDGSGRWLATVDFWWDGRPPVVGEFDGEIKYGRLLPPGRTAGQVITEEKVREDRLRDLGLHVVRWTWRDLTDPAALLTRLRTRLPTR</sequence>
<comment type="caution">
    <text evidence="2">The sequence shown here is derived from an EMBL/GenBank/DDBJ whole genome shotgun (WGS) entry which is preliminary data.</text>
</comment>
<feature type="domain" description="AbiEi antitoxin N-terminal" evidence="1">
    <location>
        <begin position="10"/>
        <end position="43"/>
    </location>
</feature>
<proteinExistence type="predicted"/>
<accession>A0ABV1JZ55</accession>
<protein>
    <submittedName>
        <fullName evidence="2">Type IV toxin-antitoxin system AbiEi family antitoxin domain-containing protein</fullName>
    </submittedName>
</protein>
<gene>
    <name evidence="2" type="ORF">WHI96_19305</name>
</gene>
<evidence type="ECO:0000259" key="1">
    <source>
        <dbReference type="Pfam" id="PF13338"/>
    </source>
</evidence>
<reference evidence="2 3" key="1">
    <citation type="submission" date="2024-03" db="EMBL/GenBank/DDBJ databases">
        <title>Draft genome sequence of Pseudonocardia tropica JCM 19149.</title>
        <authorList>
            <person name="Butdee W."/>
            <person name="Duangmal K."/>
        </authorList>
    </citation>
    <scope>NUCLEOTIDE SEQUENCE [LARGE SCALE GENOMIC DNA]</scope>
    <source>
        <strain evidence="2 3">JCM 19149</strain>
    </source>
</reference>